<dbReference type="InterPro" id="IPR008972">
    <property type="entry name" value="Cupredoxin"/>
</dbReference>
<feature type="domain" description="Plastocyanin-like" evidence="6">
    <location>
        <begin position="183"/>
        <end position="351"/>
    </location>
</feature>
<evidence type="ECO:0000313" key="9">
    <source>
        <dbReference type="EMBL" id="CAG8628774.1"/>
    </source>
</evidence>
<dbReference type="InterPro" id="IPR002355">
    <property type="entry name" value="Cu_oxidase_Cu_BS"/>
</dbReference>
<name>A0A9N9DAT7_9GLOM</name>
<reference evidence="9" key="1">
    <citation type="submission" date="2021-06" db="EMBL/GenBank/DDBJ databases">
        <authorList>
            <person name="Kallberg Y."/>
            <person name="Tangrot J."/>
            <person name="Rosling A."/>
        </authorList>
    </citation>
    <scope>NUCLEOTIDE SEQUENCE</scope>
    <source>
        <strain evidence="9">CL551</strain>
    </source>
</reference>
<dbReference type="SUPFAM" id="SSF49503">
    <property type="entry name" value="Cupredoxins"/>
    <property type="match status" value="3"/>
</dbReference>
<accession>A0A9N9DAT7</accession>
<dbReference type="GO" id="GO:0016491">
    <property type="term" value="F:oxidoreductase activity"/>
    <property type="evidence" value="ECO:0007669"/>
    <property type="project" value="UniProtKB-KW"/>
</dbReference>
<dbReference type="Gene3D" id="2.60.40.420">
    <property type="entry name" value="Cupredoxins - blue copper proteins"/>
    <property type="match status" value="3"/>
</dbReference>
<feature type="domain" description="Plastocyanin-like" evidence="7">
    <location>
        <begin position="436"/>
        <end position="550"/>
    </location>
</feature>
<gene>
    <name evidence="9" type="ORF">AMORRO_LOCUS8992</name>
</gene>
<dbReference type="OrthoDB" id="2121828at2759"/>
<evidence type="ECO:0000256" key="1">
    <source>
        <dbReference type="ARBA" id="ARBA00010609"/>
    </source>
</evidence>
<dbReference type="FunFam" id="2.60.40.420:FF:000045">
    <property type="entry name" value="Laccase 2"/>
    <property type="match status" value="1"/>
</dbReference>
<keyword evidence="3" id="KW-0560">Oxidoreductase</keyword>
<dbReference type="InterPro" id="IPR033138">
    <property type="entry name" value="Cu_oxidase_CS"/>
</dbReference>
<dbReference type="InterPro" id="IPR011707">
    <property type="entry name" value="Cu-oxidase-like_N"/>
</dbReference>
<feature type="domain" description="Plastocyanin-like" evidence="8">
    <location>
        <begin position="60"/>
        <end position="173"/>
    </location>
</feature>
<comment type="similarity">
    <text evidence="1">Belongs to the multicopper oxidase family.</text>
</comment>
<dbReference type="Pfam" id="PF00394">
    <property type="entry name" value="Cu-oxidase"/>
    <property type="match status" value="1"/>
</dbReference>
<keyword evidence="10" id="KW-1185">Reference proteome</keyword>
<evidence type="ECO:0000256" key="5">
    <source>
        <dbReference type="SAM" id="SignalP"/>
    </source>
</evidence>
<evidence type="ECO:0000259" key="8">
    <source>
        <dbReference type="Pfam" id="PF07732"/>
    </source>
</evidence>
<proteinExistence type="inferred from homology"/>
<protein>
    <submittedName>
        <fullName evidence="9">10755_t:CDS:1</fullName>
    </submittedName>
</protein>
<evidence type="ECO:0000256" key="4">
    <source>
        <dbReference type="ARBA" id="ARBA00023008"/>
    </source>
</evidence>
<dbReference type="GO" id="GO:0005507">
    <property type="term" value="F:copper ion binding"/>
    <property type="evidence" value="ECO:0007669"/>
    <property type="project" value="InterPro"/>
</dbReference>
<evidence type="ECO:0000259" key="7">
    <source>
        <dbReference type="Pfam" id="PF07731"/>
    </source>
</evidence>
<evidence type="ECO:0000259" key="6">
    <source>
        <dbReference type="Pfam" id="PF00394"/>
    </source>
</evidence>
<dbReference type="InterPro" id="IPR045087">
    <property type="entry name" value="Cu-oxidase_fam"/>
</dbReference>
<dbReference type="AlphaFoldDB" id="A0A9N9DAT7"/>
<evidence type="ECO:0000256" key="3">
    <source>
        <dbReference type="ARBA" id="ARBA00023002"/>
    </source>
</evidence>
<keyword evidence="2" id="KW-0479">Metal-binding</keyword>
<dbReference type="PANTHER" id="PTHR11709:SF511">
    <property type="entry name" value="LACCASE"/>
    <property type="match status" value="1"/>
</dbReference>
<sequence>MKFKSTFTFLSILCYGLLVSATHLSERAIEPPVNNSLFESFVPLSESPKNVIRNYTFELRKVNLSPDNFTRQVWSVNGQYPGPLIRANIGDTLNITVINMLGDPTSIHYHGLEQRNTSWYDGALGATQCPIPSGVNFSYVFNLTQSGTYWYHSHFSAQYVDGLKGPIVIHDPNDPHKNESDFEYVMTVSDWYHTPTGDPGMLPRFRRKNYVGFDPLPDSGEISGVGHYNCTIPTCNPNKFATYSVQSGKRYRFRIINMSAMTHFRISIDQHPLTIIEVEGTPIKPVTVYSIPINIAQRYSVIVVANQSVGNYWIRANLSHCSLPTDNFTINNETPVFANDQITGILRYDGAPLTNPTSQPYPTNTSNCHDPDNSILKPLNPPSPAVPQGTNITRINLEIAVRYRQMSGNNIMFFGMINNSTYHPSLAYPSIQKVIDNSSFGSSDNAYTYNIFNEPIEILLNNTENRTHPFHMHGHTFWVVAQGEIGSYNQPLSSLKYDYDNPTLRDTLTVNELSLSVIRYYANNPGVWLIHCHIEWHIEIGMVAQLVELPDAFRSLAIPDNPSIRSVSQKIRIFGQLNENNFDDSDCWNDQGI</sequence>
<dbReference type="PANTHER" id="PTHR11709">
    <property type="entry name" value="MULTI-COPPER OXIDASE"/>
    <property type="match status" value="1"/>
</dbReference>
<keyword evidence="5" id="KW-0732">Signal</keyword>
<dbReference type="Pfam" id="PF07732">
    <property type="entry name" value="Cu-oxidase_3"/>
    <property type="match status" value="1"/>
</dbReference>
<dbReference type="PROSITE" id="PS00080">
    <property type="entry name" value="MULTICOPPER_OXIDASE2"/>
    <property type="match status" value="1"/>
</dbReference>
<dbReference type="EMBL" id="CAJVPV010008291">
    <property type="protein sequence ID" value="CAG8628774.1"/>
    <property type="molecule type" value="Genomic_DNA"/>
</dbReference>
<evidence type="ECO:0000256" key="2">
    <source>
        <dbReference type="ARBA" id="ARBA00022723"/>
    </source>
</evidence>
<dbReference type="Pfam" id="PF07731">
    <property type="entry name" value="Cu-oxidase_2"/>
    <property type="match status" value="1"/>
</dbReference>
<evidence type="ECO:0000313" key="10">
    <source>
        <dbReference type="Proteomes" id="UP000789342"/>
    </source>
</evidence>
<dbReference type="Proteomes" id="UP000789342">
    <property type="component" value="Unassembled WGS sequence"/>
</dbReference>
<feature type="chain" id="PRO_5040139839" evidence="5">
    <location>
        <begin position="22"/>
        <end position="593"/>
    </location>
</feature>
<dbReference type="PROSITE" id="PS00079">
    <property type="entry name" value="MULTICOPPER_OXIDASE1"/>
    <property type="match status" value="2"/>
</dbReference>
<organism evidence="9 10">
    <name type="scientific">Acaulospora morrowiae</name>
    <dbReference type="NCBI Taxonomy" id="94023"/>
    <lineage>
        <taxon>Eukaryota</taxon>
        <taxon>Fungi</taxon>
        <taxon>Fungi incertae sedis</taxon>
        <taxon>Mucoromycota</taxon>
        <taxon>Glomeromycotina</taxon>
        <taxon>Glomeromycetes</taxon>
        <taxon>Diversisporales</taxon>
        <taxon>Acaulosporaceae</taxon>
        <taxon>Acaulospora</taxon>
    </lineage>
</organism>
<dbReference type="InterPro" id="IPR011706">
    <property type="entry name" value="Cu-oxidase_C"/>
</dbReference>
<keyword evidence="4" id="KW-0186">Copper</keyword>
<feature type="signal peptide" evidence="5">
    <location>
        <begin position="1"/>
        <end position="21"/>
    </location>
</feature>
<dbReference type="InterPro" id="IPR001117">
    <property type="entry name" value="Cu-oxidase_2nd"/>
</dbReference>
<comment type="caution">
    <text evidence="9">The sequence shown here is derived from an EMBL/GenBank/DDBJ whole genome shotgun (WGS) entry which is preliminary data.</text>
</comment>